<dbReference type="SMART" id="SM00216">
    <property type="entry name" value="VWD"/>
    <property type="match status" value="4"/>
</dbReference>
<dbReference type="SMART" id="SM00041">
    <property type="entry name" value="CT"/>
    <property type="match status" value="1"/>
</dbReference>
<dbReference type="Pfam" id="PF23244">
    <property type="entry name" value="VWF"/>
    <property type="match status" value="1"/>
</dbReference>
<feature type="disulfide bond" evidence="13">
    <location>
        <begin position="2779"/>
        <end position="2833"/>
    </location>
</feature>
<dbReference type="SMART" id="SM00832">
    <property type="entry name" value="C8"/>
    <property type="match status" value="4"/>
</dbReference>
<dbReference type="InterPro" id="IPR014853">
    <property type="entry name" value="VWF/SSPO/ZAN-like_Cys-rich_dom"/>
</dbReference>
<dbReference type="InterPro" id="IPR001007">
    <property type="entry name" value="VWF_dom"/>
</dbReference>
<evidence type="ECO:0000256" key="8">
    <source>
        <dbReference type="ARBA" id="ARBA00022889"/>
    </source>
</evidence>
<dbReference type="PROSITE" id="PS50184">
    <property type="entry name" value="VWFC_2"/>
    <property type="match status" value="3"/>
</dbReference>
<feature type="domain" description="VWFD" evidence="19">
    <location>
        <begin position="1957"/>
        <end position="2139"/>
    </location>
</feature>
<dbReference type="PANTHER" id="PTHR11339:SF361">
    <property type="entry name" value="VON WILLEBRAND FACTOR"/>
    <property type="match status" value="1"/>
</dbReference>
<dbReference type="InterPro" id="IPR036465">
    <property type="entry name" value="vWFA_dom_sf"/>
</dbReference>
<dbReference type="GO" id="GO:0031589">
    <property type="term" value="P:cell-substrate adhesion"/>
    <property type="evidence" value="ECO:0007669"/>
    <property type="project" value="TreeGrafter"/>
</dbReference>
<dbReference type="SUPFAM" id="SSF53300">
    <property type="entry name" value="vWA-like"/>
    <property type="match status" value="3"/>
</dbReference>
<evidence type="ECO:0000313" key="20">
    <source>
        <dbReference type="EMBL" id="DAA34814.1"/>
    </source>
</evidence>
<evidence type="ECO:0000256" key="13">
    <source>
        <dbReference type="PROSITE-ProRule" id="PRU00039"/>
    </source>
</evidence>
<feature type="compositionally biased region" description="Low complexity" evidence="14">
    <location>
        <begin position="1483"/>
        <end position="1494"/>
    </location>
</feature>
<dbReference type="PANTHER" id="PTHR11339">
    <property type="entry name" value="EXTRACELLULAR MATRIX GLYCOPROTEIN RELATED"/>
    <property type="match status" value="1"/>
</dbReference>
<dbReference type="GO" id="GO:0007596">
    <property type="term" value="P:blood coagulation"/>
    <property type="evidence" value="ECO:0007669"/>
    <property type="project" value="TreeGrafter"/>
</dbReference>
<keyword evidence="15" id="KW-0732">Signal</keyword>
<feature type="domain" description="CTCK" evidence="16">
    <location>
        <begin position="2753"/>
        <end position="2841"/>
    </location>
</feature>
<feature type="domain" description="VWFC" evidence="17">
    <location>
        <begin position="2456"/>
        <end position="2522"/>
    </location>
</feature>
<dbReference type="InterPro" id="IPR002919">
    <property type="entry name" value="TIL_dom"/>
</dbReference>
<dbReference type="Pfam" id="PF01826">
    <property type="entry name" value="TIL"/>
    <property type="match status" value="2"/>
</dbReference>
<evidence type="ECO:0000256" key="6">
    <source>
        <dbReference type="ARBA" id="ARBA00022696"/>
    </source>
</evidence>
<evidence type="ECO:0000256" key="15">
    <source>
        <dbReference type="SAM" id="SignalP"/>
    </source>
</evidence>
<dbReference type="PROSITE" id="PS01185">
    <property type="entry name" value="CTCK_1"/>
    <property type="match status" value="1"/>
</dbReference>
<dbReference type="EMBL" id="BK007998">
    <property type="protein sequence ID" value="DAA34814.1"/>
    <property type="molecule type" value="mRNA"/>
</dbReference>
<evidence type="ECO:0000256" key="7">
    <source>
        <dbReference type="ARBA" id="ARBA00022737"/>
    </source>
</evidence>
<dbReference type="Gene3D" id="3.40.50.410">
    <property type="entry name" value="von Willebrand factor, type A domain"/>
    <property type="match status" value="3"/>
</dbReference>
<dbReference type="GO" id="GO:0031012">
    <property type="term" value="C:extracellular matrix"/>
    <property type="evidence" value="ECO:0007669"/>
    <property type="project" value="TreeGrafter"/>
</dbReference>
<accession>F5XVC5</accession>
<gene>
    <name evidence="20" type="primary">VWF</name>
</gene>
<dbReference type="InterPro" id="IPR050780">
    <property type="entry name" value="Mucin_vWF_Thrombospondin_sf"/>
</dbReference>
<feature type="signal peptide" evidence="15">
    <location>
        <begin position="1"/>
        <end position="29"/>
    </location>
</feature>
<keyword evidence="7" id="KW-0677">Repeat</keyword>
<feature type="disulfide bond" evidence="13">
    <location>
        <begin position="2783"/>
        <end position="2835"/>
    </location>
</feature>
<evidence type="ECO:0000256" key="10">
    <source>
        <dbReference type="ARBA" id="ARBA00023157"/>
    </source>
</evidence>
<dbReference type="InterPro" id="IPR058753">
    <property type="entry name" value="TIL_OTOGL_Mucin"/>
</dbReference>
<evidence type="ECO:0000256" key="9">
    <source>
        <dbReference type="ARBA" id="ARBA00023084"/>
    </source>
</evidence>
<dbReference type="FunFam" id="2.10.25.10:FF:000284">
    <property type="entry name" value="von Willebrand factor"/>
    <property type="match status" value="1"/>
</dbReference>
<dbReference type="PROSITE" id="PS01225">
    <property type="entry name" value="CTCK_2"/>
    <property type="match status" value="1"/>
</dbReference>
<dbReference type="FunFam" id="2.10.25.10:FF:000055">
    <property type="entry name" value="alpha-tectorin isoform X1"/>
    <property type="match status" value="1"/>
</dbReference>
<evidence type="ECO:0000259" key="18">
    <source>
        <dbReference type="PROSITE" id="PS50234"/>
    </source>
</evidence>
<keyword evidence="6" id="KW-0356">Hemostasis</keyword>
<dbReference type="CDD" id="cd01450">
    <property type="entry name" value="vWFA_subfamily_ECM"/>
    <property type="match status" value="3"/>
</dbReference>
<evidence type="ECO:0000256" key="5">
    <source>
        <dbReference type="ARBA" id="ARBA00022685"/>
    </source>
</evidence>
<dbReference type="PROSITE" id="PS51233">
    <property type="entry name" value="VWFD"/>
    <property type="match status" value="4"/>
</dbReference>
<feature type="domain" description="VWFD" evidence="19">
    <location>
        <begin position="385"/>
        <end position="558"/>
    </location>
</feature>
<dbReference type="PRINTS" id="PR00453">
    <property type="entry name" value="VWFADOMAIN"/>
</dbReference>
<dbReference type="InterPro" id="IPR002035">
    <property type="entry name" value="VWF_A"/>
</dbReference>
<keyword evidence="10 13" id="KW-1015">Disulfide bond</keyword>
<dbReference type="CDD" id="cd19941">
    <property type="entry name" value="TIL"/>
    <property type="match status" value="5"/>
</dbReference>
<dbReference type="InterPro" id="IPR001846">
    <property type="entry name" value="VWF_type-D"/>
</dbReference>
<reference evidence="20" key="1">
    <citation type="journal article" date="2011" name="J. Biol. Chem.">
        <title>Phylogenetic and functional analysis of histidine residues essential for pH-dependent multimerization of von Willebrand factor.</title>
        <authorList>
            <person name="Dang L.T."/>
            <person name="Purvis A.R."/>
            <person name="Huang R.H."/>
            <person name="Westfield L.A."/>
            <person name="Sadler J.E."/>
        </authorList>
    </citation>
    <scope>NUCLEOTIDE SEQUENCE</scope>
</reference>
<evidence type="ECO:0000256" key="11">
    <source>
        <dbReference type="ARBA" id="ARBA00023180"/>
    </source>
</evidence>
<dbReference type="SUPFAM" id="SSF57567">
    <property type="entry name" value="Serine protease inhibitors"/>
    <property type="match status" value="5"/>
</dbReference>
<feature type="domain" description="VWFD" evidence="19">
    <location>
        <begin position="862"/>
        <end position="1029"/>
    </location>
</feature>
<keyword evidence="4" id="KW-0272">Extracellular matrix</keyword>
<evidence type="ECO:0000256" key="3">
    <source>
        <dbReference type="ARBA" id="ARBA00022525"/>
    </source>
</evidence>
<keyword evidence="11" id="KW-0325">Glycoprotein</keyword>
<feature type="domain" description="VWFD" evidence="19">
    <location>
        <begin position="32"/>
        <end position="200"/>
    </location>
</feature>
<evidence type="ECO:0000259" key="16">
    <source>
        <dbReference type="PROSITE" id="PS01225"/>
    </source>
</evidence>
<evidence type="ECO:0000259" key="17">
    <source>
        <dbReference type="PROSITE" id="PS50184"/>
    </source>
</evidence>
<feature type="domain" description="VWFA" evidence="18">
    <location>
        <begin position="1269"/>
        <end position="1442"/>
    </location>
</feature>
<protein>
    <recommendedName>
        <fullName evidence="2">von Willebrand factor</fullName>
    </recommendedName>
</protein>
<feature type="region of interest" description="Disordered" evidence="14">
    <location>
        <begin position="1455"/>
        <end position="1494"/>
    </location>
</feature>
<dbReference type="InterPro" id="IPR006207">
    <property type="entry name" value="Cys_knot_C"/>
</dbReference>
<comment type="subunit">
    <text evidence="12">Multimeric. Interacts with F8.</text>
</comment>
<feature type="domain" description="VWFC" evidence="17">
    <location>
        <begin position="2283"/>
        <end position="2355"/>
    </location>
</feature>
<proteinExistence type="evidence at transcript level"/>
<dbReference type="SMART" id="SM00214">
    <property type="entry name" value="VWC"/>
    <property type="match status" value="5"/>
</dbReference>
<keyword evidence="8" id="KW-0130">Cell adhesion</keyword>
<feature type="domain" description="VWFA" evidence="18">
    <location>
        <begin position="1500"/>
        <end position="1667"/>
    </location>
</feature>
<evidence type="ECO:0000256" key="2">
    <source>
        <dbReference type="ARBA" id="ARBA00016619"/>
    </source>
</evidence>
<feature type="disulfide bond" evidence="13">
    <location>
        <begin position="2753"/>
        <end position="2803"/>
    </location>
</feature>
<feature type="disulfide bond" evidence="13">
    <location>
        <begin position="2768"/>
        <end position="2817"/>
    </location>
</feature>
<dbReference type="SMART" id="SM00215">
    <property type="entry name" value="VWC_out"/>
    <property type="match status" value="2"/>
</dbReference>
<evidence type="ECO:0000256" key="4">
    <source>
        <dbReference type="ARBA" id="ARBA00022530"/>
    </source>
</evidence>
<dbReference type="PROSITE" id="PS50234">
    <property type="entry name" value="VWFA"/>
    <property type="match status" value="3"/>
</dbReference>
<feature type="domain" description="VWFC" evidence="17">
    <location>
        <begin position="2609"/>
        <end position="2674"/>
    </location>
</feature>
<dbReference type="SUPFAM" id="SSF57603">
    <property type="entry name" value="FnI-like domain"/>
    <property type="match status" value="1"/>
</dbReference>
<dbReference type="Gene3D" id="2.10.25.10">
    <property type="entry name" value="Laminin"/>
    <property type="match status" value="5"/>
</dbReference>
<dbReference type="Pfam" id="PF00094">
    <property type="entry name" value="VWD"/>
    <property type="match status" value="4"/>
</dbReference>
<name>F5XVC5_TETNG</name>
<evidence type="ECO:0000256" key="1">
    <source>
        <dbReference type="ARBA" id="ARBA00004498"/>
    </source>
</evidence>
<keyword evidence="5" id="KW-0165">Cleavage on pair of basic residues</keyword>
<feature type="chain" id="PRO_5003331090" description="von Willebrand factor" evidence="15">
    <location>
        <begin position="30"/>
        <end position="2841"/>
    </location>
</feature>
<feature type="domain" description="VWFA" evidence="18">
    <location>
        <begin position="1704"/>
        <end position="1880"/>
    </location>
</feature>
<dbReference type="Pfam" id="PF00092">
    <property type="entry name" value="VWA"/>
    <property type="match status" value="3"/>
</dbReference>
<keyword evidence="3" id="KW-0964">Secreted</keyword>
<dbReference type="PROSITE" id="PS01208">
    <property type="entry name" value="VWFC_1"/>
    <property type="match status" value="3"/>
</dbReference>
<dbReference type="Pfam" id="PF25962">
    <property type="entry name" value="TIL_OTOGL_Mucin"/>
    <property type="match status" value="1"/>
</dbReference>
<keyword evidence="9" id="KW-0094">Blood coagulation</keyword>
<evidence type="ECO:0000256" key="12">
    <source>
        <dbReference type="ARBA" id="ARBA00025858"/>
    </source>
</evidence>
<evidence type="ECO:0000256" key="14">
    <source>
        <dbReference type="SAM" id="MobiDB-lite"/>
    </source>
</evidence>
<sequence>MYLCAFQVCKKKCLQGFLLLLHLTALVASMSSRCSLFGRHHIHTFDGVLYEFPGDCSYLLAGDCKHRSFTLLADLVGGKRTGVTVFLGDAFELRLSVDGQLSQGDERLSLPHASHGVFVGTELGFYKLWSEEFGFSVTIDNAANIALTLTKHHANHTCGLCGNFNANSADEYTAQEGFLTEDSYDFANSWAVKGADQFCQRVSNRGLACNSSKDSSVIMSGCSKLQMSSVFLHCAHLVSPEAFLLLCQQEVCHCDQKGGEDCYCPFLLEFARTCHAHGILLHGWQEESQCFPKCPIGMQYSECTKSCSTTCHSLNIQEVCKEDCVDGCRCPVGKVLDGTRCVEVSQCSCVHMGRHFLSGSTISQDCNTCVCRHGSWECTNEGCPGECLVVGQSHFKTFDSKFFTFTGRCHYLLARDCADNSFSVIIENVQCADDEDAVCTRSVTLSLPILEDMTIKLKHGGVVAVNNMDIQTPMHHGHLHIQRSLQSVHVRFGDDLRLHWNGRGRVLLKLGPQWAGKTCGLCGNYNGNQGDDFLSGSGLVEAGPQSFGQSWRINGDCESSHKYGTDPCAVNPKRVRFAEEACSVILSDVFSACHFLVNPGPFQRFCRYDVCACADSEECLCSALSAYASACAARGVLLSWRSHSLCEMECTGGQVYETCGSVCERTCRSLSGVEPECNGEKACEEGCFCPAGKYLSDSGECVAAELCTCLHDGQLYQPNDVYADHNSICYCEKGAMHCSSPETSSSLSDLFYDDDFPLSRVRRSVQCAPGLIRLNCDTGENGIECARTCQNLDLPCVTTACIPGCLCPPGTVRYRKNCIAPEQCPCFHNNRPYASGQTISVDCNTCVCENRRWRCTEKLCDGVCRTLGEGHYISFDGLKYSFPGPCQYVLVQDMCNGEEGSFRVLVENEPCGLVGRRCKKAVTIFYQGGVIVMRDGEVKMKKPVMQESQVEIIRSGQFYTLLLGKQISISWDKGTRLLVHISSTYRGRVCGLCGNFDGNVNNDLMSSNNQLEVDSLHFGNSWKVVPSCADVTQVQEPCSQNIAKLVTVEQSCRVILSSLFKECNSEVDAEPYMDMCVEAACSCSSVDDCACFCDVIAAYAQVCSEKGVTISWRSNDLCPMSCEEMNPKNSVSGEELCQWRYNTCGPACPITCQHPNPLHCSLSCVEGCHAYCPPGQLLDEVAMRCVNPSDCKVCVHEGQRISHGNKVILNRDDPEHCKICHCDNNTLSCEVCTSLDMFTTPAPIPTYATFTTSPFTTLVPEGLCDRAMDLAFLLDGSEALSEDEFRTTKDFILAVIERFRMGSAHTRATVLLYHSGVKTYDLQVQKWLFKKSVNELHYTGGDAAFLDEAIKYLVINIYDKNKRENSGRVAIILTASANPRSVRGIIRMLKKKDITTLTVAMGPGINMKQINDITNVSPDNRAYVLGSVGELNDHLLGLTDYLCTLGMEPEVPKPTLPFSPLGKKPPRITTTTLSPGLEPNPTSPTGLSPATTSSSLPTKEVTFIIEGSKSVGEVNFNQTLTFLEEVISQLTEKEQVIRITVIQYSTTVTVEISRWELRQQRALLLQRLREIRWMGGSKTNTGAAVKTFQEMSTSQQSGRPTPPQLAFLITENPPTDTVMRPTSTQTHVYPIGVGPKVQEGDLFPFSSPHRPLMAADYNHLWTLVHRVVNITHSTVMPRSPTLPPLVVPTLSTLPSSVPCKKPMDIMFLLRAGDQLEDMKTFVKAFINMADIGANGIQVSVVQYGATNSQEVTWKDEQTKPNLLNLVERIPRRTAAAPALGSALRFAVQTATSSVSGGRVGVSKAVVMLVTDTSTDDVKEAANAALAAGVLVFPIGVGANYDRNELTVLGHHRNQDNTLHLNSMDQLLMLLSLDHSYIERICRAGPAVCIDDDGNERKPGDTWLLEDGCHSVLCHPSGAVTVQTRKVSCDTQELPSCSNNMPPVRVQDTCNCRWECPCMCMGSSTNHVVRFDGLALRLDREGLCTYTLLTVSRGLSQGSEVKLHNGPCQLSNNYNRVCMKAIEVNHGPHRLLLKDDVTATINGEEIALPWRYAGLELVCYGGVMLLLKAEQDYVLSFTPQSNEFTITVPSSANLGHTAGLCGACGEDKLNVLSLRNGSTTTDQPGFVSDWADDKDGLTCVSTKKAVCAAGAAMGCQALRSEVFEPCHAHIPVQVFLAKCEEQACEQSDVCELISAYARLCRERHVCIDWRSPHLCPLQCPTSMEYDACRTGCVEDCSTRQALPGDWLVANGNQSACMDTPTEGCFCTGGTVLHHGRCVSPEACRQCVDQQGHTYAYMQSWVPKENPCLICMCLDQQHINCTARPCNDIKAPVCGPCEVLREKRDSKCCPEYECVCDQVNCELPEAPHCEDGQTVVLKNPGQCQPVHECVCKKEECPPQALSDCPAHRLLSVKKTKCCDVLECVCNCQNSSQSCAAGFITTSSTNDCGCTETSCLPDNVCVVGVMVHPVGSTWEEGCEKCSCTQLKDKNTSLHLAQCTPPVCDRTCPLGSTYTQLNGECCGKCKPTSCVESKGEMRGDSLTGAKFRRVGEVWRSPLDKCVLQQCVKVNDELFISATNVSCPPVETQSCPLGTELRCDMQDCCPWCHCAHLDACVLNNTLIGAGERFIIDVCTHCECLVVDGAVREYKLSCKKINCPTCPLGYTLQKEEDACCGRCVPTACFIKKPDGNQIRYSVNATLEEGCSAYACRVNRKGDLVLEAKVTTCPPLDRQACLDQGGKLSKIGTTCCEMCSEPECRTTVGTLNYIKVDDCRSENQIKLHYCEGKCRSKSIYSLEKAAVEQQCVCCSAVKTEPLSVAILCSNGTRAHHTVLSVTECDCLSRQCM</sequence>
<evidence type="ECO:0000259" key="19">
    <source>
        <dbReference type="PROSITE" id="PS51233"/>
    </source>
</evidence>
<dbReference type="SMART" id="SM00327">
    <property type="entry name" value="VWA"/>
    <property type="match status" value="3"/>
</dbReference>
<comment type="subcellular location">
    <subcellularLocation>
        <location evidence="1">Secreted</location>
        <location evidence="1">Extracellular space</location>
        <location evidence="1">Extracellular matrix</location>
    </subcellularLocation>
</comment>
<dbReference type="Pfam" id="PF08742">
    <property type="entry name" value="C8"/>
    <property type="match status" value="4"/>
</dbReference>
<dbReference type="GO" id="GO:0005615">
    <property type="term" value="C:extracellular space"/>
    <property type="evidence" value="ECO:0007669"/>
    <property type="project" value="TreeGrafter"/>
</dbReference>
<organism evidence="20">
    <name type="scientific">Tetraodon nigroviridis</name>
    <name type="common">Spotted green pufferfish</name>
    <name type="synonym">Chelonodon nigroviridis</name>
    <dbReference type="NCBI Taxonomy" id="99883"/>
    <lineage>
        <taxon>Eukaryota</taxon>
        <taxon>Metazoa</taxon>
        <taxon>Chordata</taxon>
        <taxon>Craniata</taxon>
        <taxon>Vertebrata</taxon>
        <taxon>Euteleostomi</taxon>
        <taxon>Actinopterygii</taxon>
        <taxon>Neopterygii</taxon>
        <taxon>Teleostei</taxon>
        <taxon>Neoteleostei</taxon>
        <taxon>Acanthomorphata</taxon>
        <taxon>Eupercaria</taxon>
        <taxon>Tetraodontiformes</taxon>
        <taxon>Tetradontoidea</taxon>
        <taxon>Tetraodontidae</taxon>
        <taxon>Tetraodon</taxon>
    </lineage>
</organism>
<dbReference type="InterPro" id="IPR036084">
    <property type="entry name" value="Ser_inhib-like_sf"/>
</dbReference>